<reference evidence="1" key="1">
    <citation type="journal article" date="2020" name="New Phytol.">
        <title>Comparative genomics reveals dynamic genome evolution in host specialist ectomycorrhizal fungi.</title>
        <authorList>
            <person name="Lofgren L.A."/>
            <person name="Nguyen N.H."/>
            <person name="Vilgalys R."/>
            <person name="Ruytinx J."/>
            <person name="Liao H.L."/>
            <person name="Branco S."/>
            <person name="Kuo A."/>
            <person name="LaButti K."/>
            <person name="Lipzen A."/>
            <person name="Andreopoulos W."/>
            <person name="Pangilinan J."/>
            <person name="Riley R."/>
            <person name="Hundley H."/>
            <person name="Na H."/>
            <person name="Barry K."/>
            <person name="Grigoriev I.V."/>
            <person name="Stajich J.E."/>
            <person name="Kennedy P.G."/>
        </authorList>
    </citation>
    <scope>NUCLEOTIDE SEQUENCE</scope>
    <source>
        <strain evidence="1">FC423</strain>
    </source>
</reference>
<dbReference type="Pfam" id="PF18758">
    <property type="entry name" value="KDZ"/>
    <property type="match status" value="1"/>
</dbReference>
<dbReference type="Proteomes" id="UP000823399">
    <property type="component" value="Unassembled WGS sequence"/>
</dbReference>
<keyword evidence="2" id="KW-1185">Reference proteome</keyword>
<organism evidence="1 2">
    <name type="scientific">Suillus discolor</name>
    <dbReference type="NCBI Taxonomy" id="1912936"/>
    <lineage>
        <taxon>Eukaryota</taxon>
        <taxon>Fungi</taxon>
        <taxon>Dikarya</taxon>
        <taxon>Basidiomycota</taxon>
        <taxon>Agaricomycotina</taxon>
        <taxon>Agaricomycetes</taxon>
        <taxon>Agaricomycetidae</taxon>
        <taxon>Boletales</taxon>
        <taxon>Suillineae</taxon>
        <taxon>Suillaceae</taxon>
        <taxon>Suillus</taxon>
    </lineage>
</organism>
<comment type="caution">
    <text evidence="1">The sequence shown here is derived from an EMBL/GenBank/DDBJ whole genome shotgun (WGS) entry which is preliminary data.</text>
</comment>
<dbReference type="AlphaFoldDB" id="A0A9P7JU87"/>
<name>A0A9P7JU87_9AGAM</name>
<evidence type="ECO:0000313" key="1">
    <source>
        <dbReference type="EMBL" id="KAG2108471.1"/>
    </source>
</evidence>
<dbReference type="OrthoDB" id="3251205at2759"/>
<gene>
    <name evidence="1" type="ORF">F5147DRAFT_745761</name>
</gene>
<dbReference type="EMBL" id="JABBWM010000027">
    <property type="protein sequence ID" value="KAG2108471.1"/>
    <property type="molecule type" value="Genomic_DNA"/>
</dbReference>
<dbReference type="RefSeq" id="XP_041292916.1">
    <property type="nucleotide sequence ID" value="XM_041439784.1"/>
</dbReference>
<dbReference type="InterPro" id="IPR040521">
    <property type="entry name" value="KDZ"/>
</dbReference>
<protein>
    <submittedName>
        <fullName evidence="1">Uncharacterized protein</fullName>
    </submittedName>
</protein>
<evidence type="ECO:0000313" key="2">
    <source>
        <dbReference type="Proteomes" id="UP000823399"/>
    </source>
</evidence>
<accession>A0A9P7JU87</accession>
<proteinExistence type="predicted"/>
<sequence length="277" mass="31872">MVGTFHSHAHNHKCQLVWHPMYILGTGHSEGEGCKHIFSASNELTRSTRHASPFHWHQTIKEHFAFWNADKYAVLSNFLSTELAIIQSELGLTDVDFPRFLKEEHDYLDGSKQSPEKDYLSVWYIEVLDKLAEWRADWDLACEAANSSLTAIAAGNLEQINNALSQARIQVDSSYAKLQHAEALVVHIEALLAEYNHFKEEVSLSKYHSALDDLEHLVVMRLFELSKFDWATPAHQEVTTKYFKLCRAHKEITQLNVEVRRLHMAIHDEELHTSTII</sequence>
<dbReference type="GeneID" id="64702043"/>